<evidence type="ECO:0000256" key="1">
    <source>
        <dbReference type="SAM" id="MobiDB-lite"/>
    </source>
</evidence>
<gene>
    <name evidence="2" type="ORF">PACLA_8A045682</name>
</gene>
<proteinExistence type="predicted"/>
<reference evidence="2" key="1">
    <citation type="submission" date="2020-04" db="EMBL/GenBank/DDBJ databases">
        <authorList>
            <person name="Alioto T."/>
            <person name="Alioto T."/>
            <person name="Gomez Garrido J."/>
        </authorList>
    </citation>
    <scope>NUCLEOTIDE SEQUENCE</scope>
    <source>
        <strain evidence="2">A484AB</strain>
    </source>
</reference>
<sequence>MKEAHRSEVDALQSKVTSFTENVNDLQNIQKVLVQDQQRELALPETAKNEEIDKLRERLSPMEEECSNLIKEYETVKSEKNKAAEELSRPQHDHSTLEHNLNTTSQKNKEIKTKCEQLAQSNVEITAERNDAIQLCEKQDKQLEILKTVNDNITSERDSLLKERDGLSPKIVFRLNQR</sequence>
<evidence type="ECO:0000313" key="2">
    <source>
        <dbReference type="EMBL" id="CAB4021346.1"/>
    </source>
</evidence>
<evidence type="ECO:0000313" key="3">
    <source>
        <dbReference type="Proteomes" id="UP001152795"/>
    </source>
</evidence>
<accession>A0A6S7IUE5</accession>
<feature type="compositionally biased region" description="Basic and acidic residues" evidence="1">
    <location>
        <begin position="80"/>
        <end position="97"/>
    </location>
</feature>
<comment type="caution">
    <text evidence="2">The sequence shown here is derived from an EMBL/GenBank/DDBJ whole genome shotgun (WGS) entry which is preliminary data.</text>
</comment>
<dbReference type="EMBL" id="CACRXK020011389">
    <property type="protein sequence ID" value="CAB4021346.1"/>
    <property type="molecule type" value="Genomic_DNA"/>
</dbReference>
<keyword evidence="3" id="KW-1185">Reference proteome</keyword>
<dbReference type="Proteomes" id="UP001152795">
    <property type="component" value="Unassembled WGS sequence"/>
</dbReference>
<protein>
    <submittedName>
        <fullName evidence="2">Uncharacterized protein</fullName>
    </submittedName>
</protein>
<feature type="region of interest" description="Disordered" evidence="1">
    <location>
        <begin position="80"/>
        <end position="105"/>
    </location>
</feature>
<organism evidence="2 3">
    <name type="scientific">Paramuricea clavata</name>
    <name type="common">Red gorgonian</name>
    <name type="synonym">Violescent sea-whip</name>
    <dbReference type="NCBI Taxonomy" id="317549"/>
    <lineage>
        <taxon>Eukaryota</taxon>
        <taxon>Metazoa</taxon>
        <taxon>Cnidaria</taxon>
        <taxon>Anthozoa</taxon>
        <taxon>Octocorallia</taxon>
        <taxon>Malacalcyonacea</taxon>
        <taxon>Plexauridae</taxon>
        <taxon>Paramuricea</taxon>
    </lineage>
</organism>
<name>A0A6S7IUE5_PARCT</name>
<dbReference type="AlphaFoldDB" id="A0A6S7IUE5"/>
<dbReference type="OrthoDB" id="2130750at2759"/>